<evidence type="ECO:0000256" key="10">
    <source>
        <dbReference type="SAM" id="Phobius"/>
    </source>
</evidence>
<evidence type="ECO:0000313" key="11">
    <source>
        <dbReference type="EMBL" id="ADC53801.1"/>
    </source>
</evidence>
<accession>D3IZ47</accession>
<dbReference type="PIRSF" id="PIRSF003766">
    <property type="entry name" value="VAC_I2L"/>
    <property type="match status" value="1"/>
</dbReference>
<evidence type="ECO:0000256" key="2">
    <source>
        <dbReference type="ARBA" id="ARBA00004381"/>
    </source>
</evidence>
<evidence type="ECO:0000256" key="6">
    <source>
        <dbReference type="ARBA" id="ARBA00022921"/>
    </source>
</evidence>
<keyword evidence="7 10" id="KW-1133">Transmembrane helix</keyword>
<evidence type="ECO:0000256" key="4">
    <source>
        <dbReference type="ARBA" id="ARBA00022692"/>
    </source>
</evidence>
<organism evidence="11 12">
    <name type="scientific">Pseudocowpox virus</name>
    <dbReference type="NCBI Taxonomy" id="129726"/>
    <lineage>
        <taxon>Viruses</taxon>
        <taxon>Varidnaviria</taxon>
        <taxon>Bamfordvirae</taxon>
        <taxon>Nucleocytoviricota</taxon>
        <taxon>Pokkesviricetes</taxon>
        <taxon>Chitovirales</taxon>
        <taxon>Poxviridae</taxon>
        <taxon>Chordopoxvirinae</taxon>
        <taxon>Parapoxvirus</taxon>
        <taxon>Parapoxvirus pseudocowpox</taxon>
    </lineage>
</organism>
<keyword evidence="4 10" id="KW-0812">Transmembrane</keyword>
<evidence type="ECO:0008006" key="13">
    <source>
        <dbReference type="Google" id="ProtNLM"/>
    </source>
</evidence>
<dbReference type="Proteomes" id="UP000168163">
    <property type="component" value="Segment"/>
</dbReference>
<dbReference type="GO" id="GO:0046718">
    <property type="term" value="P:symbiont entry into host cell"/>
    <property type="evidence" value="ECO:0007669"/>
    <property type="project" value="UniProtKB-KW"/>
</dbReference>
<evidence type="ECO:0000256" key="3">
    <source>
        <dbReference type="ARBA" id="ARBA00022595"/>
    </source>
</evidence>
<evidence type="ECO:0000256" key="5">
    <source>
        <dbReference type="ARBA" id="ARBA00022844"/>
    </source>
</evidence>
<keyword evidence="5" id="KW-0946">Virion</keyword>
<keyword evidence="3" id="KW-1162">Viral penetration into host cytoplasm</keyword>
<evidence type="ECO:0000256" key="7">
    <source>
        <dbReference type="ARBA" id="ARBA00022989"/>
    </source>
</evidence>
<dbReference type="EMBL" id="GQ329669">
    <property type="protein sequence ID" value="ADC53801.1"/>
    <property type="molecule type" value="Genomic_DNA"/>
</dbReference>
<feature type="transmembrane region" description="Helical" evidence="10">
    <location>
        <begin position="48"/>
        <end position="67"/>
    </location>
</feature>
<evidence type="ECO:0000256" key="9">
    <source>
        <dbReference type="ARBA" id="ARBA00023296"/>
    </source>
</evidence>
<proteinExistence type="predicted"/>
<comment type="function">
    <text evidence="1">Late protein which probably plays a role in virus entry into the host cell.</text>
</comment>
<sequence length="70" mass="7792">MDKLYAGVFGSFLSNSDEDFEEFLNIVRTVMTEKPACDRSKGVSWTTVFLIGLIAAAIGVLLCFHYLKLV</sequence>
<evidence type="ECO:0000256" key="8">
    <source>
        <dbReference type="ARBA" id="ARBA00023136"/>
    </source>
</evidence>
<protein>
    <recommendedName>
        <fullName evidence="13">IMV membrane protein</fullName>
    </recommendedName>
</protein>
<keyword evidence="6" id="KW-0426">Late protein</keyword>
<name>D3IZ47_9POXV</name>
<reference evidence="11 12" key="1">
    <citation type="journal article" date="2010" name="J. Gen. Virol.">
        <title>The genome of pseudocowpoxvirus: comparison of a reindeer isolate and a reference strain.</title>
        <authorList>
            <person name="Hautaniemi M."/>
            <person name="Ueda N."/>
            <person name="Tuimala J."/>
            <person name="Mercer A.A."/>
            <person name="Lahdenpera J."/>
            <person name="McInnes C.J."/>
        </authorList>
    </citation>
    <scope>NUCLEOTIDE SEQUENCE [LARGE SCALE GENOMIC DNA]</scope>
    <source>
        <strain evidence="11">F00.120R</strain>
    </source>
</reference>
<dbReference type="Pfam" id="PF12575">
    <property type="entry name" value="Pox_EPC_I2-L1"/>
    <property type="match status" value="1"/>
</dbReference>
<evidence type="ECO:0000256" key="1">
    <source>
        <dbReference type="ARBA" id="ARBA00004101"/>
    </source>
</evidence>
<dbReference type="InterPro" id="IPR009175">
    <property type="entry name" value="Poxvirus_I2"/>
</dbReference>
<dbReference type="GO" id="GO:0055036">
    <property type="term" value="C:virion membrane"/>
    <property type="evidence" value="ECO:0007669"/>
    <property type="project" value="UniProtKB-SubCell"/>
</dbReference>
<evidence type="ECO:0000313" key="12">
    <source>
        <dbReference type="Proteomes" id="UP000168163"/>
    </source>
</evidence>
<comment type="subcellular location">
    <subcellularLocation>
        <location evidence="2">Virion membrane</location>
        <topology evidence="2">Single-pass membrane protein</topology>
    </subcellularLocation>
</comment>
<keyword evidence="9" id="KW-1160">Virus entry into host cell</keyword>
<keyword evidence="8 10" id="KW-0472">Membrane</keyword>